<dbReference type="KEGG" id="uam:UABAM_03311"/>
<name>A0A5S9IPU7_UABAM</name>
<proteinExistence type="predicted"/>
<gene>
    <name evidence="2" type="ORF">UABAM_03311</name>
</gene>
<sequence>MKTYTQIVVFTMLFFMIGCQSTTQNTNNSTQDNVPAAKKIAQSNEEEQMNEIIKTEEINDSQPTINVEYEKTQLYAGQKADLKVLLLNENKEYNASASDFTYSATYGKIANGIYTAPLQIGLDTITITHTPSKIGKAINVQIVDTPKLNVDVNETLSCNDVVEFQPKIYVGDTAKDYPLSTFVYSAEHGLFTRSKYRCPDQEVDDTITISYPALNIEKKVKVAIRAKPVLTLEKVPESIEKGGQFVVKAFFKKAQNREDIPNSALSFRCTLGRFEQNKYMAAKIGTTEITVSHNASGQKVTKKIVVKESLKLQVKVPKRQLENFSTMPITANLLQSKKVIDSEIENFEFKAQKGSFTGNIYKAPSVDSGQGEVADVITVRHKKENLTEEVKLKVIYSKFLTVRTSRFSMPVPSNWYVKNKDMGFLATSLPGKPQLDQGSEIKALALSGFGFLDPQTVMVLFQQQGGIGRNMEKVGEDQINIAGQNVTRVLFESSGQALRRSWWIIFKYKRIMYLLTLSGEETFFEGSNSTASQLLSEFKLLPLQTKDSSLAMSAEYRNIDEPFFNLKVPKSWKSDNIFDVFFASSSVAHEGEKIGLFVFAHRSREIQSMDLSLILLLFRQEIVKDPTMVASEEEEIEIQGIPAKMVEFSGGKESTDRMWIIAIKHNFTGYVVVVNGPDQIWKANPQFAEKIKTSFRPK</sequence>
<dbReference type="Proteomes" id="UP000326354">
    <property type="component" value="Chromosome"/>
</dbReference>
<dbReference type="PROSITE" id="PS51257">
    <property type="entry name" value="PROKAR_LIPOPROTEIN"/>
    <property type="match status" value="1"/>
</dbReference>
<accession>A0A5S9IPU7</accession>
<evidence type="ECO:0000256" key="1">
    <source>
        <dbReference type="SAM" id="SignalP"/>
    </source>
</evidence>
<keyword evidence="3" id="KW-1185">Reference proteome</keyword>
<reference evidence="2 3" key="1">
    <citation type="submission" date="2019-08" db="EMBL/GenBank/DDBJ databases">
        <title>Complete genome sequence of Candidatus Uab amorphum.</title>
        <authorList>
            <person name="Shiratori T."/>
            <person name="Suzuki S."/>
            <person name="Kakizawa Y."/>
            <person name="Ishida K."/>
        </authorList>
    </citation>
    <scope>NUCLEOTIDE SEQUENCE [LARGE SCALE GENOMIC DNA]</scope>
    <source>
        <strain evidence="2 3">SRT547</strain>
    </source>
</reference>
<keyword evidence="1" id="KW-0732">Signal</keyword>
<dbReference type="AlphaFoldDB" id="A0A5S9IPU7"/>
<evidence type="ECO:0000313" key="3">
    <source>
        <dbReference type="Proteomes" id="UP000326354"/>
    </source>
</evidence>
<feature type="chain" id="PRO_5024993423" description="Alpha-2-macroglobulin bait region domain-containing protein" evidence="1">
    <location>
        <begin position="22"/>
        <end position="698"/>
    </location>
</feature>
<evidence type="ECO:0008006" key="4">
    <source>
        <dbReference type="Google" id="ProtNLM"/>
    </source>
</evidence>
<evidence type="ECO:0000313" key="2">
    <source>
        <dbReference type="EMBL" id="BBM84950.1"/>
    </source>
</evidence>
<dbReference type="EMBL" id="AP019860">
    <property type="protein sequence ID" value="BBM84950.1"/>
    <property type="molecule type" value="Genomic_DNA"/>
</dbReference>
<protein>
    <recommendedName>
        <fullName evidence="4">Alpha-2-macroglobulin bait region domain-containing protein</fullName>
    </recommendedName>
</protein>
<feature type="signal peptide" evidence="1">
    <location>
        <begin position="1"/>
        <end position="21"/>
    </location>
</feature>
<organism evidence="2 3">
    <name type="scientific">Uabimicrobium amorphum</name>
    <dbReference type="NCBI Taxonomy" id="2596890"/>
    <lineage>
        <taxon>Bacteria</taxon>
        <taxon>Pseudomonadati</taxon>
        <taxon>Planctomycetota</taxon>
        <taxon>Candidatus Uabimicrobiia</taxon>
        <taxon>Candidatus Uabimicrobiales</taxon>
        <taxon>Candidatus Uabimicrobiaceae</taxon>
        <taxon>Candidatus Uabimicrobium</taxon>
    </lineage>
</organism>
<dbReference type="RefSeq" id="WP_151969076.1">
    <property type="nucleotide sequence ID" value="NZ_AP019860.1"/>
</dbReference>